<dbReference type="AlphaFoldDB" id="A0A381Y8S7"/>
<gene>
    <name evidence="2" type="ORF">METZ01_LOCUS126360</name>
</gene>
<dbReference type="EMBL" id="UINC01017664">
    <property type="protein sequence ID" value="SVA73506.1"/>
    <property type="molecule type" value="Genomic_DNA"/>
</dbReference>
<protein>
    <submittedName>
        <fullName evidence="2">Uncharacterized protein</fullName>
    </submittedName>
</protein>
<evidence type="ECO:0000256" key="1">
    <source>
        <dbReference type="SAM" id="MobiDB-lite"/>
    </source>
</evidence>
<accession>A0A381Y8S7</accession>
<feature type="region of interest" description="Disordered" evidence="1">
    <location>
        <begin position="1"/>
        <end position="96"/>
    </location>
</feature>
<sequence>MTKNYNSSKSNTSSVSDGDLVGDSSGGDSGAVDHNSTRSNNGGLDGGGGGPDPAQGTDYNTTRSNNTEQATSGGDLDIHNSTRSNRGAVQGGHDTAKASINNVRSVAGGGGGGTGVIGSTFGLAKTILTAAVLLTAAGVGFDLYQTYNDAIDLNLEDHVTDADFALNNDKTEINGDIGFNIPEMGMFEKKILAKVHVTVLESNPTTDGDYSFEYTLGSGEHTYRFSLTDLDPVTVEKIDAGEDLELEYTTSITVIYLGVELAPATTDMPAKTVTVETA</sequence>
<evidence type="ECO:0000313" key="2">
    <source>
        <dbReference type="EMBL" id="SVA73506.1"/>
    </source>
</evidence>
<proteinExistence type="predicted"/>
<feature type="compositionally biased region" description="Polar residues" evidence="1">
    <location>
        <begin position="57"/>
        <end position="72"/>
    </location>
</feature>
<reference evidence="2" key="1">
    <citation type="submission" date="2018-05" db="EMBL/GenBank/DDBJ databases">
        <authorList>
            <person name="Lanie J.A."/>
            <person name="Ng W.-L."/>
            <person name="Kazmierczak K.M."/>
            <person name="Andrzejewski T.M."/>
            <person name="Davidsen T.M."/>
            <person name="Wayne K.J."/>
            <person name="Tettelin H."/>
            <person name="Glass J.I."/>
            <person name="Rusch D."/>
            <person name="Podicherti R."/>
            <person name="Tsui H.-C.T."/>
            <person name="Winkler M.E."/>
        </authorList>
    </citation>
    <scope>NUCLEOTIDE SEQUENCE</scope>
</reference>
<organism evidence="2">
    <name type="scientific">marine metagenome</name>
    <dbReference type="NCBI Taxonomy" id="408172"/>
    <lineage>
        <taxon>unclassified sequences</taxon>
        <taxon>metagenomes</taxon>
        <taxon>ecological metagenomes</taxon>
    </lineage>
</organism>
<name>A0A381Y8S7_9ZZZZ</name>
<feature type="compositionally biased region" description="Low complexity" evidence="1">
    <location>
        <begin position="1"/>
        <end position="23"/>
    </location>
</feature>